<keyword evidence="3" id="KW-0378">Hydrolase</keyword>
<dbReference type="Proteomes" id="UP001454036">
    <property type="component" value="Unassembled WGS sequence"/>
</dbReference>
<dbReference type="PANTHER" id="PTHR11802">
    <property type="entry name" value="SERINE PROTEASE FAMILY S10 SERINE CARBOXYPEPTIDASE"/>
    <property type="match status" value="1"/>
</dbReference>
<feature type="transmembrane region" description="Helical" evidence="2">
    <location>
        <begin position="12"/>
        <end position="29"/>
    </location>
</feature>
<dbReference type="GO" id="GO:0016747">
    <property type="term" value="F:acyltransferase activity, transferring groups other than amino-acyl groups"/>
    <property type="evidence" value="ECO:0007669"/>
    <property type="project" value="TreeGrafter"/>
</dbReference>
<sequence length="119" mass="13380">MLTMFPKYHLALKISLFMRILFLLVLLLIKNIKNDLVIAQAIVQTLPGYNGTLPFKLETGYISVGDADDVQLFYYFIESERNPVKDPLVLWLTGGPGCSALSGLVFEIGNQFILFHSKV</sequence>
<dbReference type="Gene3D" id="3.40.50.1820">
    <property type="entry name" value="alpha/beta hydrolase"/>
    <property type="match status" value="1"/>
</dbReference>
<dbReference type="SUPFAM" id="SSF53474">
    <property type="entry name" value="alpha/beta-Hydrolases"/>
    <property type="match status" value="1"/>
</dbReference>
<dbReference type="EMBL" id="BAABME010028722">
    <property type="protein sequence ID" value="GAA0181553.1"/>
    <property type="molecule type" value="Genomic_DNA"/>
</dbReference>
<evidence type="ECO:0000256" key="1">
    <source>
        <dbReference type="ARBA" id="ARBA00009431"/>
    </source>
</evidence>
<proteinExistence type="inferred from homology"/>
<protein>
    <submittedName>
        <fullName evidence="3">Serine protease</fullName>
    </submittedName>
</protein>
<reference evidence="3 4" key="1">
    <citation type="submission" date="2024-01" db="EMBL/GenBank/DDBJ databases">
        <title>The complete chloroplast genome sequence of Lithospermum erythrorhizon: insights into the phylogenetic relationship among Boraginaceae species and the maternal lineages of purple gromwells.</title>
        <authorList>
            <person name="Okada T."/>
            <person name="Watanabe K."/>
        </authorList>
    </citation>
    <scope>NUCLEOTIDE SEQUENCE [LARGE SCALE GENOMIC DNA]</scope>
</reference>
<comment type="similarity">
    <text evidence="1">Belongs to the peptidase S10 family.</text>
</comment>
<accession>A0AAV3RS84</accession>
<keyword evidence="3" id="KW-0645">Protease</keyword>
<evidence type="ECO:0000256" key="2">
    <source>
        <dbReference type="SAM" id="Phobius"/>
    </source>
</evidence>
<dbReference type="InterPro" id="IPR001563">
    <property type="entry name" value="Peptidase_S10"/>
</dbReference>
<dbReference type="AlphaFoldDB" id="A0AAV3RS84"/>
<comment type="caution">
    <text evidence="3">The sequence shown here is derived from an EMBL/GenBank/DDBJ whole genome shotgun (WGS) entry which is preliminary data.</text>
</comment>
<keyword evidence="2" id="KW-0472">Membrane</keyword>
<keyword evidence="2" id="KW-0812">Transmembrane</keyword>
<dbReference type="Pfam" id="PF00450">
    <property type="entry name" value="Peptidase_S10"/>
    <property type="match status" value="1"/>
</dbReference>
<evidence type="ECO:0000313" key="4">
    <source>
        <dbReference type="Proteomes" id="UP001454036"/>
    </source>
</evidence>
<organism evidence="3 4">
    <name type="scientific">Lithospermum erythrorhizon</name>
    <name type="common">Purple gromwell</name>
    <name type="synonym">Lithospermum officinale var. erythrorhizon</name>
    <dbReference type="NCBI Taxonomy" id="34254"/>
    <lineage>
        <taxon>Eukaryota</taxon>
        <taxon>Viridiplantae</taxon>
        <taxon>Streptophyta</taxon>
        <taxon>Embryophyta</taxon>
        <taxon>Tracheophyta</taxon>
        <taxon>Spermatophyta</taxon>
        <taxon>Magnoliopsida</taxon>
        <taxon>eudicotyledons</taxon>
        <taxon>Gunneridae</taxon>
        <taxon>Pentapetalae</taxon>
        <taxon>asterids</taxon>
        <taxon>lamiids</taxon>
        <taxon>Boraginales</taxon>
        <taxon>Boraginaceae</taxon>
        <taxon>Boraginoideae</taxon>
        <taxon>Lithospermeae</taxon>
        <taxon>Lithospermum</taxon>
    </lineage>
</organism>
<dbReference type="GO" id="GO:0004185">
    <property type="term" value="F:serine-type carboxypeptidase activity"/>
    <property type="evidence" value="ECO:0007669"/>
    <property type="project" value="InterPro"/>
</dbReference>
<dbReference type="GO" id="GO:0019748">
    <property type="term" value="P:secondary metabolic process"/>
    <property type="evidence" value="ECO:0007669"/>
    <property type="project" value="TreeGrafter"/>
</dbReference>
<name>A0AAV3RS84_LITER</name>
<gene>
    <name evidence="3" type="ORF">LIER_42279</name>
</gene>
<dbReference type="PANTHER" id="PTHR11802:SF450">
    <property type="entry name" value="SERINE CARBOXYPEPTIDASE-LIKE 7"/>
    <property type="match status" value="1"/>
</dbReference>
<evidence type="ECO:0000313" key="3">
    <source>
        <dbReference type="EMBL" id="GAA0181553.1"/>
    </source>
</evidence>
<keyword evidence="2" id="KW-1133">Transmembrane helix</keyword>
<dbReference type="GO" id="GO:0006508">
    <property type="term" value="P:proteolysis"/>
    <property type="evidence" value="ECO:0007669"/>
    <property type="project" value="UniProtKB-KW"/>
</dbReference>
<dbReference type="InterPro" id="IPR029058">
    <property type="entry name" value="AB_hydrolase_fold"/>
</dbReference>
<keyword evidence="4" id="KW-1185">Reference proteome</keyword>